<name>A0ABR8WA07_9BACL</name>
<dbReference type="RefSeq" id="WP_191714072.1">
    <property type="nucleotide sequence ID" value="NZ_JACSPU010000001.1"/>
</dbReference>
<evidence type="ECO:0000313" key="2">
    <source>
        <dbReference type="Proteomes" id="UP000658980"/>
    </source>
</evidence>
<evidence type="ECO:0000313" key="1">
    <source>
        <dbReference type="EMBL" id="MBD8013861.1"/>
    </source>
</evidence>
<gene>
    <name evidence="1" type="ORF">H9630_03440</name>
</gene>
<reference evidence="1 2" key="1">
    <citation type="submission" date="2020-08" db="EMBL/GenBank/DDBJ databases">
        <title>A Genomic Blueprint of the Chicken Gut Microbiome.</title>
        <authorList>
            <person name="Gilroy R."/>
            <person name="Ravi A."/>
            <person name="Getino M."/>
            <person name="Pursley I."/>
            <person name="Horton D.L."/>
            <person name="Alikhan N.-F."/>
            <person name="Baker D."/>
            <person name="Gharbi K."/>
            <person name="Hall N."/>
            <person name="Watson M."/>
            <person name="Adriaenssens E.M."/>
            <person name="Foster-Nyarko E."/>
            <person name="Jarju S."/>
            <person name="Secka A."/>
            <person name="Antonio M."/>
            <person name="Oren A."/>
            <person name="Chaudhuri R."/>
            <person name="La Ragione R.M."/>
            <person name="Hildebrand F."/>
            <person name="Pallen M.J."/>
        </authorList>
    </citation>
    <scope>NUCLEOTIDE SEQUENCE [LARGE SCALE GENOMIC DNA]</scope>
    <source>
        <strain evidence="1 2">Sa1BUA13</strain>
    </source>
</reference>
<organism evidence="1 2">
    <name type="scientific">Planococcus wigleyi</name>
    <dbReference type="NCBI Taxonomy" id="2762216"/>
    <lineage>
        <taxon>Bacteria</taxon>
        <taxon>Bacillati</taxon>
        <taxon>Bacillota</taxon>
        <taxon>Bacilli</taxon>
        <taxon>Bacillales</taxon>
        <taxon>Caryophanaceae</taxon>
        <taxon>Planococcus</taxon>
    </lineage>
</organism>
<dbReference type="Proteomes" id="UP000658980">
    <property type="component" value="Unassembled WGS sequence"/>
</dbReference>
<dbReference type="EMBL" id="JACSPU010000001">
    <property type="protein sequence ID" value="MBD8013861.1"/>
    <property type="molecule type" value="Genomic_DNA"/>
</dbReference>
<comment type="caution">
    <text evidence="1">The sequence shown here is derived from an EMBL/GenBank/DDBJ whole genome shotgun (WGS) entry which is preliminary data.</text>
</comment>
<keyword evidence="2" id="KW-1185">Reference proteome</keyword>
<accession>A0ABR8WA07</accession>
<sequence>MEKLLNQLILIAGAWQKNEDPVIAQQFSVLFEELKQITKLDHEAAVELINNHRMGSVAA</sequence>
<protein>
    <submittedName>
        <fullName evidence="1">Uncharacterized protein</fullName>
    </submittedName>
</protein>
<proteinExistence type="predicted"/>